<evidence type="ECO:0000313" key="3">
    <source>
        <dbReference type="Proteomes" id="UP001162162"/>
    </source>
</evidence>
<sequence>MIVGRVEEETRETEGGCDAPHRTMAGVKANSPVVAPPTLVSSLAHVGREASALNQFSRIDNRA</sequence>
<gene>
    <name evidence="2" type="ORF">NQ318_003709</name>
</gene>
<accession>A0AAV8YGQ0</accession>
<reference evidence="2" key="1">
    <citation type="journal article" date="2023" name="Insect Mol. Biol.">
        <title>Genome sequencing provides insights into the evolution of gene families encoding plant cell wall-degrading enzymes in longhorned beetles.</title>
        <authorList>
            <person name="Shin N.R."/>
            <person name="Okamura Y."/>
            <person name="Kirsch R."/>
            <person name="Pauchet Y."/>
        </authorList>
    </citation>
    <scope>NUCLEOTIDE SEQUENCE</scope>
    <source>
        <strain evidence="2">AMC_N1</strain>
    </source>
</reference>
<feature type="region of interest" description="Disordered" evidence="1">
    <location>
        <begin position="1"/>
        <end position="23"/>
    </location>
</feature>
<keyword evidence="3" id="KW-1185">Reference proteome</keyword>
<comment type="caution">
    <text evidence="2">The sequence shown here is derived from an EMBL/GenBank/DDBJ whole genome shotgun (WGS) entry which is preliminary data.</text>
</comment>
<name>A0AAV8YGQ0_9CUCU</name>
<feature type="compositionally biased region" description="Basic and acidic residues" evidence="1">
    <location>
        <begin position="1"/>
        <end position="14"/>
    </location>
</feature>
<protein>
    <submittedName>
        <fullName evidence="2">Uncharacterized protein</fullName>
    </submittedName>
</protein>
<evidence type="ECO:0000313" key="2">
    <source>
        <dbReference type="EMBL" id="KAJ8950433.1"/>
    </source>
</evidence>
<organism evidence="2 3">
    <name type="scientific">Aromia moschata</name>
    <dbReference type="NCBI Taxonomy" id="1265417"/>
    <lineage>
        <taxon>Eukaryota</taxon>
        <taxon>Metazoa</taxon>
        <taxon>Ecdysozoa</taxon>
        <taxon>Arthropoda</taxon>
        <taxon>Hexapoda</taxon>
        <taxon>Insecta</taxon>
        <taxon>Pterygota</taxon>
        <taxon>Neoptera</taxon>
        <taxon>Endopterygota</taxon>
        <taxon>Coleoptera</taxon>
        <taxon>Polyphaga</taxon>
        <taxon>Cucujiformia</taxon>
        <taxon>Chrysomeloidea</taxon>
        <taxon>Cerambycidae</taxon>
        <taxon>Cerambycinae</taxon>
        <taxon>Callichromatini</taxon>
        <taxon>Aromia</taxon>
    </lineage>
</organism>
<proteinExistence type="predicted"/>
<evidence type="ECO:0000256" key="1">
    <source>
        <dbReference type="SAM" id="MobiDB-lite"/>
    </source>
</evidence>
<dbReference type="Proteomes" id="UP001162162">
    <property type="component" value="Unassembled WGS sequence"/>
</dbReference>
<dbReference type="EMBL" id="JAPWTK010000101">
    <property type="protein sequence ID" value="KAJ8950433.1"/>
    <property type="molecule type" value="Genomic_DNA"/>
</dbReference>
<dbReference type="AlphaFoldDB" id="A0AAV8YGQ0"/>